<organism evidence="2 3">
    <name type="scientific">Canariomyces notabilis</name>
    <dbReference type="NCBI Taxonomy" id="2074819"/>
    <lineage>
        <taxon>Eukaryota</taxon>
        <taxon>Fungi</taxon>
        <taxon>Dikarya</taxon>
        <taxon>Ascomycota</taxon>
        <taxon>Pezizomycotina</taxon>
        <taxon>Sordariomycetes</taxon>
        <taxon>Sordariomycetidae</taxon>
        <taxon>Sordariales</taxon>
        <taxon>Chaetomiaceae</taxon>
        <taxon>Canariomyces</taxon>
    </lineage>
</organism>
<dbReference type="Proteomes" id="UP001302812">
    <property type="component" value="Unassembled WGS sequence"/>
</dbReference>
<protein>
    <submittedName>
        <fullName evidence="2">Uncharacterized protein</fullName>
    </submittedName>
</protein>
<evidence type="ECO:0000256" key="1">
    <source>
        <dbReference type="SAM" id="MobiDB-lite"/>
    </source>
</evidence>
<feature type="region of interest" description="Disordered" evidence="1">
    <location>
        <begin position="221"/>
        <end position="241"/>
    </location>
</feature>
<feature type="region of interest" description="Disordered" evidence="1">
    <location>
        <begin position="1"/>
        <end position="97"/>
    </location>
</feature>
<evidence type="ECO:0000313" key="3">
    <source>
        <dbReference type="Proteomes" id="UP001302812"/>
    </source>
</evidence>
<feature type="region of interest" description="Disordered" evidence="1">
    <location>
        <begin position="280"/>
        <end position="354"/>
    </location>
</feature>
<dbReference type="EMBL" id="MU853343">
    <property type="protein sequence ID" value="KAK4112076.1"/>
    <property type="molecule type" value="Genomic_DNA"/>
</dbReference>
<name>A0AAN6TCW3_9PEZI</name>
<evidence type="ECO:0000313" key="2">
    <source>
        <dbReference type="EMBL" id="KAK4112076.1"/>
    </source>
</evidence>
<dbReference type="AlphaFoldDB" id="A0AAN6TCW3"/>
<comment type="caution">
    <text evidence="2">The sequence shown here is derived from an EMBL/GenBank/DDBJ whole genome shotgun (WGS) entry which is preliminary data.</text>
</comment>
<accession>A0AAN6TCW3</accession>
<feature type="compositionally biased region" description="Low complexity" evidence="1">
    <location>
        <begin position="84"/>
        <end position="97"/>
    </location>
</feature>
<feature type="compositionally biased region" description="Basic and acidic residues" evidence="1">
    <location>
        <begin position="40"/>
        <end position="51"/>
    </location>
</feature>
<keyword evidence="3" id="KW-1185">Reference proteome</keyword>
<reference evidence="2" key="1">
    <citation type="journal article" date="2023" name="Mol. Phylogenet. Evol.">
        <title>Genome-scale phylogeny and comparative genomics of the fungal order Sordariales.</title>
        <authorList>
            <person name="Hensen N."/>
            <person name="Bonometti L."/>
            <person name="Westerberg I."/>
            <person name="Brannstrom I.O."/>
            <person name="Guillou S."/>
            <person name="Cros-Aarteil S."/>
            <person name="Calhoun S."/>
            <person name="Haridas S."/>
            <person name="Kuo A."/>
            <person name="Mondo S."/>
            <person name="Pangilinan J."/>
            <person name="Riley R."/>
            <person name="LaButti K."/>
            <person name="Andreopoulos B."/>
            <person name="Lipzen A."/>
            <person name="Chen C."/>
            <person name="Yan M."/>
            <person name="Daum C."/>
            <person name="Ng V."/>
            <person name="Clum A."/>
            <person name="Steindorff A."/>
            <person name="Ohm R.A."/>
            <person name="Martin F."/>
            <person name="Silar P."/>
            <person name="Natvig D.O."/>
            <person name="Lalanne C."/>
            <person name="Gautier V."/>
            <person name="Ament-Velasquez S.L."/>
            <person name="Kruys A."/>
            <person name="Hutchinson M.I."/>
            <person name="Powell A.J."/>
            <person name="Barry K."/>
            <person name="Miller A.N."/>
            <person name="Grigoriev I.V."/>
            <person name="Debuchy R."/>
            <person name="Gladieux P."/>
            <person name="Hiltunen Thoren M."/>
            <person name="Johannesson H."/>
        </authorList>
    </citation>
    <scope>NUCLEOTIDE SEQUENCE</scope>
    <source>
        <strain evidence="2">CBS 508.74</strain>
    </source>
</reference>
<dbReference type="GeneID" id="89937774"/>
<reference evidence="2" key="2">
    <citation type="submission" date="2023-05" db="EMBL/GenBank/DDBJ databases">
        <authorList>
            <consortium name="Lawrence Berkeley National Laboratory"/>
            <person name="Steindorff A."/>
            <person name="Hensen N."/>
            <person name="Bonometti L."/>
            <person name="Westerberg I."/>
            <person name="Brannstrom I.O."/>
            <person name="Guillou S."/>
            <person name="Cros-Aarteil S."/>
            <person name="Calhoun S."/>
            <person name="Haridas S."/>
            <person name="Kuo A."/>
            <person name="Mondo S."/>
            <person name="Pangilinan J."/>
            <person name="Riley R."/>
            <person name="Labutti K."/>
            <person name="Andreopoulos B."/>
            <person name="Lipzen A."/>
            <person name="Chen C."/>
            <person name="Yanf M."/>
            <person name="Daum C."/>
            <person name="Ng V."/>
            <person name="Clum A."/>
            <person name="Ohm R."/>
            <person name="Martin F."/>
            <person name="Silar P."/>
            <person name="Natvig D."/>
            <person name="Lalanne C."/>
            <person name="Gautier V."/>
            <person name="Ament-Velasquez S.L."/>
            <person name="Kruys A."/>
            <person name="Hutchinson M.I."/>
            <person name="Powell A.J."/>
            <person name="Barry K."/>
            <person name="Miller A.N."/>
            <person name="Grigoriev I.V."/>
            <person name="Debuchy R."/>
            <person name="Gladieux P."/>
            <person name="Thoren M.H."/>
            <person name="Johannesson H."/>
        </authorList>
    </citation>
    <scope>NUCLEOTIDE SEQUENCE</scope>
    <source>
        <strain evidence="2">CBS 508.74</strain>
    </source>
</reference>
<sequence length="405" mass="44956">MHSNGTLIPEGRVPQALPTRTSPHSETQSIESRLSASPGLERDMITGKEFQEVPSQDQERTGPGSPRRQPRPPCLRTGSLVTKPNPANQNPANQNPAEPPAVNYMLPVQCLDPRPLEELYNERSYLVYNLQKEDVRSTHLHQRFAAVEARLLAAQTASEARRCTREAAAIKTKIAKSTQQEQLILLRLDEIHVELLNRCRWMQAHQQQMPQPAPTMEYMKYPPGSAAGGPEVSPCSDTPTPLTGHSQDYFSCSSALSPLSPAFTPSGDIIFSEDIWSRNSGGTAAKETEIETQPPESTGEAADKGQSNGPENGPDVAGSEYTRERGDQANVSEAPKSGWDSDDEQSECEERQPWKARLRRMSHYFPLPHRTKDRRMSLPNLKNLWPKSRRNSLQSPAVIAQGINV</sequence>
<gene>
    <name evidence="2" type="ORF">N656DRAFT_768749</name>
</gene>
<dbReference type="RefSeq" id="XP_064669646.1">
    <property type="nucleotide sequence ID" value="XM_064813649.1"/>
</dbReference>
<feature type="compositionally biased region" description="Polar residues" evidence="1">
    <location>
        <begin position="18"/>
        <end position="35"/>
    </location>
</feature>
<proteinExistence type="predicted"/>